<accession>A0A0C3BJK3</accession>
<evidence type="ECO:0000313" key="3">
    <source>
        <dbReference type="Proteomes" id="UP000054166"/>
    </source>
</evidence>
<evidence type="ECO:0000256" key="1">
    <source>
        <dbReference type="SAM" id="Phobius"/>
    </source>
</evidence>
<reference evidence="2 3" key="1">
    <citation type="submission" date="2014-04" db="EMBL/GenBank/DDBJ databases">
        <authorList>
            <consortium name="DOE Joint Genome Institute"/>
            <person name="Kuo A."/>
            <person name="Tarkka M."/>
            <person name="Buscot F."/>
            <person name="Kohler A."/>
            <person name="Nagy L.G."/>
            <person name="Floudas D."/>
            <person name="Copeland A."/>
            <person name="Barry K.W."/>
            <person name="Cichocki N."/>
            <person name="Veneault-Fourrey C."/>
            <person name="LaButti K."/>
            <person name="Lindquist E.A."/>
            <person name="Lipzen A."/>
            <person name="Lundell T."/>
            <person name="Morin E."/>
            <person name="Murat C."/>
            <person name="Sun H."/>
            <person name="Tunlid A."/>
            <person name="Henrissat B."/>
            <person name="Grigoriev I.V."/>
            <person name="Hibbett D.S."/>
            <person name="Martin F."/>
            <person name="Nordberg H.P."/>
            <person name="Cantor M.N."/>
            <person name="Hua S.X."/>
        </authorList>
    </citation>
    <scope>NUCLEOTIDE SEQUENCE [LARGE SCALE GENOMIC DNA]</scope>
    <source>
        <strain evidence="2 3">F 1598</strain>
    </source>
</reference>
<feature type="transmembrane region" description="Helical" evidence="1">
    <location>
        <begin position="6"/>
        <end position="27"/>
    </location>
</feature>
<dbReference type="Proteomes" id="UP000054166">
    <property type="component" value="Unassembled WGS sequence"/>
</dbReference>
<reference evidence="3" key="2">
    <citation type="submission" date="2015-01" db="EMBL/GenBank/DDBJ databases">
        <title>Evolutionary Origins and Diversification of the Mycorrhizal Mutualists.</title>
        <authorList>
            <consortium name="DOE Joint Genome Institute"/>
            <consortium name="Mycorrhizal Genomics Consortium"/>
            <person name="Kohler A."/>
            <person name="Kuo A."/>
            <person name="Nagy L.G."/>
            <person name="Floudas D."/>
            <person name="Copeland A."/>
            <person name="Barry K.W."/>
            <person name="Cichocki N."/>
            <person name="Veneault-Fourrey C."/>
            <person name="LaButti K."/>
            <person name="Lindquist E.A."/>
            <person name="Lipzen A."/>
            <person name="Lundell T."/>
            <person name="Morin E."/>
            <person name="Murat C."/>
            <person name="Riley R."/>
            <person name="Ohm R."/>
            <person name="Sun H."/>
            <person name="Tunlid A."/>
            <person name="Henrissat B."/>
            <person name="Grigoriev I.V."/>
            <person name="Hibbett D.S."/>
            <person name="Martin F."/>
        </authorList>
    </citation>
    <scope>NUCLEOTIDE SEQUENCE [LARGE SCALE GENOMIC DNA]</scope>
    <source>
        <strain evidence="3">F 1598</strain>
    </source>
</reference>
<dbReference type="HOGENOM" id="CLU_171234_0_0_1"/>
<dbReference type="GO" id="GO:0016705">
    <property type="term" value="F:oxidoreductase activity, acting on paired donors, with incorporation or reduction of molecular oxygen"/>
    <property type="evidence" value="ECO:0007669"/>
    <property type="project" value="InterPro"/>
</dbReference>
<keyword evidence="1" id="KW-0472">Membrane</keyword>
<evidence type="ECO:0008006" key="4">
    <source>
        <dbReference type="Google" id="ProtNLM"/>
    </source>
</evidence>
<proteinExistence type="predicted"/>
<protein>
    <recommendedName>
        <fullName evidence="4">Cytochrome P450</fullName>
    </recommendedName>
</protein>
<dbReference type="InterPro" id="IPR036396">
    <property type="entry name" value="Cyt_P450_sf"/>
</dbReference>
<dbReference type="AlphaFoldDB" id="A0A0C3BJK3"/>
<keyword evidence="1" id="KW-0812">Transmembrane</keyword>
<organism evidence="2 3">
    <name type="scientific">Piloderma croceum (strain F 1598)</name>
    <dbReference type="NCBI Taxonomy" id="765440"/>
    <lineage>
        <taxon>Eukaryota</taxon>
        <taxon>Fungi</taxon>
        <taxon>Dikarya</taxon>
        <taxon>Basidiomycota</taxon>
        <taxon>Agaricomycotina</taxon>
        <taxon>Agaricomycetes</taxon>
        <taxon>Agaricomycetidae</taxon>
        <taxon>Atheliales</taxon>
        <taxon>Atheliaceae</taxon>
        <taxon>Piloderma</taxon>
    </lineage>
</organism>
<dbReference type="GO" id="GO:0020037">
    <property type="term" value="F:heme binding"/>
    <property type="evidence" value="ECO:0007669"/>
    <property type="project" value="InterPro"/>
</dbReference>
<dbReference type="SUPFAM" id="SSF48264">
    <property type="entry name" value="Cytochrome P450"/>
    <property type="match status" value="1"/>
</dbReference>
<dbReference type="OrthoDB" id="1470350at2759"/>
<keyword evidence="3" id="KW-1185">Reference proteome</keyword>
<dbReference type="GO" id="GO:0005506">
    <property type="term" value="F:iron ion binding"/>
    <property type="evidence" value="ECO:0007669"/>
    <property type="project" value="InterPro"/>
</dbReference>
<dbReference type="Gene3D" id="1.10.630.10">
    <property type="entry name" value="Cytochrome P450"/>
    <property type="match status" value="1"/>
</dbReference>
<dbReference type="InParanoid" id="A0A0C3BJK3"/>
<name>A0A0C3BJK3_PILCF</name>
<dbReference type="GO" id="GO:0004497">
    <property type="term" value="F:monooxygenase activity"/>
    <property type="evidence" value="ECO:0007669"/>
    <property type="project" value="InterPro"/>
</dbReference>
<keyword evidence="1" id="KW-1133">Transmembrane helix</keyword>
<sequence length="109" mass="12467">MTDLFLGFGFQTALLSFFFVWVFWTFLKLIVVKHPLDNIPGPPSPSFFTGNFGQMFNPQGWEFHRRLVDTFGGISKVQGLLGDKQLYVSDPKALDHIIVKDQHVYEEAS</sequence>
<gene>
    <name evidence="2" type="ORF">PILCRDRAFT_64609</name>
</gene>
<evidence type="ECO:0000313" key="2">
    <source>
        <dbReference type="EMBL" id="KIM86533.1"/>
    </source>
</evidence>
<dbReference type="EMBL" id="KN832981">
    <property type="protein sequence ID" value="KIM86533.1"/>
    <property type="molecule type" value="Genomic_DNA"/>
</dbReference>